<evidence type="ECO:0000256" key="6">
    <source>
        <dbReference type="ARBA" id="ARBA00022989"/>
    </source>
</evidence>
<feature type="transmembrane region" description="Helical" evidence="8">
    <location>
        <begin position="12"/>
        <end position="33"/>
    </location>
</feature>
<keyword evidence="3" id="KW-1003">Cell membrane</keyword>
<keyword evidence="6 8" id="KW-1133">Transmembrane helix</keyword>
<dbReference type="InterPro" id="IPR000731">
    <property type="entry name" value="SSD"/>
</dbReference>
<dbReference type="FunFam" id="3.30.70.1430:FF:000001">
    <property type="entry name" value="Efflux pump membrane transporter"/>
    <property type="match status" value="1"/>
</dbReference>
<keyword evidence="4" id="KW-0997">Cell inner membrane</keyword>
<dbReference type="RefSeq" id="WP_060385519.1">
    <property type="nucleotide sequence ID" value="NZ_LRGC01000004.1"/>
</dbReference>
<keyword evidence="7 8" id="KW-0472">Membrane</keyword>
<dbReference type="PATRIC" id="fig|46506.5.peg.1163"/>
<evidence type="ECO:0000313" key="11">
    <source>
        <dbReference type="Proteomes" id="UP000056419"/>
    </source>
</evidence>
<dbReference type="PROSITE" id="PS50156">
    <property type="entry name" value="SSD"/>
    <property type="match status" value="1"/>
</dbReference>
<evidence type="ECO:0000313" key="10">
    <source>
        <dbReference type="EMBL" id="KWR56016.1"/>
    </source>
</evidence>
<dbReference type="Gene3D" id="3.30.70.1430">
    <property type="entry name" value="Multidrug efflux transporter AcrB pore domain"/>
    <property type="match status" value="2"/>
</dbReference>
<dbReference type="PANTHER" id="PTHR32063">
    <property type="match status" value="1"/>
</dbReference>
<dbReference type="InterPro" id="IPR001036">
    <property type="entry name" value="Acrflvin-R"/>
</dbReference>
<feature type="transmembrane region" description="Helical" evidence="8">
    <location>
        <begin position="338"/>
        <end position="357"/>
    </location>
</feature>
<dbReference type="GO" id="GO:0005886">
    <property type="term" value="C:plasma membrane"/>
    <property type="evidence" value="ECO:0007669"/>
    <property type="project" value="UniProtKB-SubCell"/>
</dbReference>
<evidence type="ECO:0000256" key="1">
    <source>
        <dbReference type="ARBA" id="ARBA00004429"/>
    </source>
</evidence>
<feature type="transmembrane region" description="Helical" evidence="8">
    <location>
        <begin position="468"/>
        <end position="495"/>
    </location>
</feature>
<feature type="transmembrane region" description="Helical" evidence="8">
    <location>
        <begin position="534"/>
        <end position="551"/>
    </location>
</feature>
<dbReference type="Gene3D" id="3.30.70.1320">
    <property type="entry name" value="Multidrug efflux transporter AcrB pore domain like"/>
    <property type="match status" value="1"/>
</dbReference>
<keyword evidence="5 8" id="KW-0812">Transmembrane</keyword>
<keyword evidence="2" id="KW-0813">Transport</keyword>
<comment type="caution">
    <text evidence="10">The sequence shown here is derived from an EMBL/GenBank/DDBJ whole genome shotgun (WGS) entry which is preliminary data.</text>
</comment>
<dbReference type="Pfam" id="PF00873">
    <property type="entry name" value="ACR_tran"/>
    <property type="match status" value="2"/>
</dbReference>
<dbReference type="SUPFAM" id="SSF82714">
    <property type="entry name" value="Multidrug efflux transporter AcrB TolC docking domain, DN and DC subdomains"/>
    <property type="match status" value="2"/>
</dbReference>
<sequence length="1138" mass="123726">MKLDRFINRPVLSTVISILIVILGLIGLATLPITQYPDIAPPTVSVRATYQGANAQTVLNSVIAPLEDQINGVENMMYMTSSASNNGSAEISIYFKQGTDPDMAAVNVQNRVSMAQGLLPAEVTKVGVTTQKRQTSMLMVFSIYDEKDQYDIEFLENYANINLIPEVKRVNGVGDATVLGQDYSMRIWLKPDVMAQYKLIPNDVAGALAEQNIEAAPGQFGERGNQSFQYTIRYKGRLQQPEEFENIVIKALENGEVLRLKDIADIELGRLSYNFNNMVNGHKAVSCIVYQMAGTNATQTISDLEEVLGKASETLPSGLKINIAQSANDFLFASIHEVIKTLIEAFILVFIVVYIFLQDMRSTLIPAIAIPVALIATFFVLQLIGFSINLLTLSAMVLAIAIVVDDAIVVVEGVHAKLDQGYKSARTASIDAMSELGGAIISITLVMMSVFVPVSFMGGTAGTFYRQFGLTMAIAIGFSALNALTLSPALCAIFLKPHNSDATMKERIGVATKEARKIMISRYVDSIGRMMRPGLTLLFTTIAILGMIFGLFSFENHPVLCLVMIVISVLALAGMTTDKFKHSFNASYDSILGKYKKQVLRFIQKKWLSGGIVVGSIVLLMVFMNITPTGMVPNEDTGTIMGVVTLPPGTSQERAMEVLNRVDSLVAADPAVESRTVISGFSFIGGQGPSYGSLIIKLKNWEERSTMQNSTVVYATLFMRAQKIIKEAQVLFFAPPMIPGYSASSDIELNMQDKTGGDLNHFFDVVNDYTAALEARPEINSAKTSFNPNFPQYMLDIDAAACKKAGLSPSDILSTMQGYFGGLYASNFNSFGKMYRVMIQAEPNATKNLESLSSIKVRNGNEMAPITQFVSVKKVYGPDIISRFNLYTSMKVMVAPASGYTSGQALAAIAEVAKENLPAGFAYELGGMAREEAETSGSTTGLIFVLCFVFVYLLLSAQYESYILPLSVLLSVPFGLLGSFLFVSGIGSLGNIPALKMILGTMSNDIYMQIALIMLMGLLAKNAILIVEFALDRRKMGMSITWAAVLGAAARLRPILMTSLAMIVGLLPLMFASGAGANGNRTLGTSAIGGMLIGMILQIFIVPALFVAFQYLQEKVKPMEWEDVDNSDAEPEIEQYTK</sequence>
<dbReference type="SUPFAM" id="SSF82866">
    <property type="entry name" value="Multidrug efflux transporter AcrB transmembrane domain"/>
    <property type="match status" value="2"/>
</dbReference>
<dbReference type="GO" id="GO:0042910">
    <property type="term" value="F:xenobiotic transmembrane transporter activity"/>
    <property type="evidence" value="ECO:0007669"/>
    <property type="project" value="TreeGrafter"/>
</dbReference>
<dbReference type="Gene3D" id="3.30.2090.10">
    <property type="entry name" value="Multidrug efflux transporter AcrB TolC docking domain, DN and DC subdomains"/>
    <property type="match status" value="2"/>
</dbReference>
<dbReference type="EMBL" id="LRGC01000004">
    <property type="protein sequence ID" value="KWR56016.1"/>
    <property type="molecule type" value="Genomic_DNA"/>
</dbReference>
<gene>
    <name evidence="10" type="primary">acrF_2</name>
    <name evidence="10" type="ORF">AA415_01085</name>
</gene>
<accession>A0A108T9U1</accession>
<feature type="transmembrane region" description="Helical" evidence="8">
    <location>
        <begin position="937"/>
        <end position="955"/>
    </location>
</feature>
<comment type="subcellular location">
    <subcellularLocation>
        <location evidence="1">Cell inner membrane</location>
        <topology evidence="1">Multi-pass membrane protein</topology>
    </subcellularLocation>
</comment>
<feature type="transmembrane region" description="Helical" evidence="8">
    <location>
        <begin position="1052"/>
        <end position="1075"/>
    </location>
</feature>
<feature type="transmembrane region" description="Helical" evidence="8">
    <location>
        <begin position="1087"/>
        <end position="1109"/>
    </location>
</feature>
<protein>
    <submittedName>
        <fullName evidence="10">Putative multidrug export protein, AcrF-like</fullName>
    </submittedName>
</protein>
<feature type="transmembrane region" description="Helical" evidence="8">
    <location>
        <begin position="557"/>
        <end position="575"/>
    </location>
</feature>
<feature type="transmembrane region" description="Helical" evidence="8">
    <location>
        <begin position="364"/>
        <end position="384"/>
    </location>
</feature>
<evidence type="ECO:0000256" key="3">
    <source>
        <dbReference type="ARBA" id="ARBA00022475"/>
    </source>
</evidence>
<dbReference type="AlphaFoldDB" id="A0A108T9U1"/>
<dbReference type="Gene3D" id="3.30.70.1440">
    <property type="entry name" value="Multidrug efflux transporter AcrB pore domain"/>
    <property type="match status" value="1"/>
</dbReference>
<name>A0A108T9U1_BACSE</name>
<evidence type="ECO:0000256" key="4">
    <source>
        <dbReference type="ARBA" id="ARBA00022519"/>
    </source>
</evidence>
<feature type="transmembrane region" description="Helical" evidence="8">
    <location>
        <begin position="962"/>
        <end position="986"/>
    </location>
</feature>
<feature type="transmembrane region" description="Helical" evidence="8">
    <location>
        <begin position="1006"/>
        <end position="1031"/>
    </location>
</feature>
<keyword evidence="11" id="KW-1185">Reference proteome</keyword>
<proteinExistence type="predicted"/>
<dbReference type="InterPro" id="IPR027463">
    <property type="entry name" value="AcrB_DN_DC_subdom"/>
</dbReference>
<feature type="transmembrane region" description="Helical" evidence="8">
    <location>
        <begin position="607"/>
        <end position="626"/>
    </location>
</feature>
<evidence type="ECO:0000256" key="2">
    <source>
        <dbReference type="ARBA" id="ARBA00022448"/>
    </source>
</evidence>
<dbReference type="STRING" id="46506.AA415_01085"/>
<evidence type="ECO:0000256" key="8">
    <source>
        <dbReference type="SAM" id="Phobius"/>
    </source>
</evidence>
<organism evidence="10 11">
    <name type="scientific">Bacteroides stercoris</name>
    <dbReference type="NCBI Taxonomy" id="46506"/>
    <lineage>
        <taxon>Bacteria</taxon>
        <taxon>Pseudomonadati</taxon>
        <taxon>Bacteroidota</taxon>
        <taxon>Bacteroidia</taxon>
        <taxon>Bacteroidales</taxon>
        <taxon>Bacteroidaceae</taxon>
        <taxon>Bacteroides</taxon>
    </lineage>
</organism>
<dbReference type="Gene3D" id="1.20.1640.10">
    <property type="entry name" value="Multidrug efflux transporter AcrB transmembrane domain"/>
    <property type="match status" value="4"/>
</dbReference>
<feature type="transmembrane region" description="Helical" evidence="8">
    <location>
        <begin position="436"/>
        <end position="456"/>
    </location>
</feature>
<dbReference type="PANTHER" id="PTHR32063:SF9">
    <property type="entry name" value="SIMILAR TO MULTIDRUG RESISTANCE PROTEIN MEXB"/>
    <property type="match status" value="1"/>
</dbReference>
<evidence type="ECO:0000259" key="9">
    <source>
        <dbReference type="PROSITE" id="PS50156"/>
    </source>
</evidence>
<dbReference type="SUPFAM" id="SSF82693">
    <property type="entry name" value="Multidrug efflux transporter AcrB pore domain, PN1, PN2, PC1 and PC2 subdomains"/>
    <property type="match status" value="4"/>
</dbReference>
<dbReference type="PRINTS" id="PR00702">
    <property type="entry name" value="ACRIFLAVINRP"/>
</dbReference>
<feature type="domain" description="SSD" evidence="9">
    <location>
        <begin position="373"/>
        <end position="493"/>
    </location>
</feature>
<dbReference type="Proteomes" id="UP000056419">
    <property type="component" value="Unassembled WGS sequence"/>
</dbReference>
<dbReference type="FunFam" id="1.20.1640.10:FF:000001">
    <property type="entry name" value="Efflux pump membrane transporter"/>
    <property type="match status" value="1"/>
</dbReference>
<evidence type="ECO:0000256" key="7">
    <source>
        <dbReference type="ARBA" id="ARBA00023136"/>
    </source>
</evidence>
<feature type="transmembrane region" description="Helical" evidence="8">
    <location>
        <begin position="390"/>
        <end position="415"/>
    </location>
</feature>
<evidence type="ECO:0000256" key="5">
    <source>
        <dbReference type="ARBA" id="ARBA00022692"/>
    </source>
</evidence>
<reference evidence="10 11" key="1">
    <citation type="journal article" date="2016" name="BMC Genomics">
        <title>Type VI secretion systems of human gut Bacteroidales segregate into three genetic architectures, two of which are contained on mobile genetic elements.</title>
        <authorList>
            <person name="Coyne M.J."/>
            <person name="Roelofs K.G."/>
            <person name="Comstock L.E."/>
        </authorList>
    </citation>
    <scope>NUCLEOTIDE SEQUENCE [LARGE SCALE GENOMIC DNA]</scope>
    <source>
        <strain evidence="10 11">CL09T03C01</strain>
    </source>
</reference>